<feature type="chain" id="PRO_5039564534" description="S-layer protein C-terminal domain-containing protein" evidence="1">
    <location>
        <begin position="19"/>
        <end position="245"/>
    </location>
</feature>
<dbReference type="RefSeq" id="WP_041499308.1">
    <property type="nucleotide sequence ID" value="NZ_BJDV01000008.1"/>
</dbReference>
<dbReference type="AlphaFoldDB" id="A0A0K2LB31"/>
<keyword evidence="4" id="KW-1185">Reference proteome</keyword>
<dbReference type="KEGG" id="lhi:JP39_03360"/>
<keyword evidence="1" id="KW-0732">Signal</keyword>
<dbReference type="Pfam" id="PF03217">
    <property type="entry name" value="SlpA"/>
    <property type="match status" value="1"/>
</dbReference>
<dbReference type="Proteomes" id="UP000061546">
    <property type="component" value="Chromosome"/>
</dbReference>
<evidence type="ECO:0000313" key="3">
    <source>
        <dbReference type="EMBL" id="ALB28475.1"/>
    </source>
</evidence>
<dbReference type="EMBL" id="CP012559">
    <property type="protein sequence ID" value="ALB28475.1"/>
    <property type="molecule type" value="Genomic_DNA"/>
</dbReference>
<evidence type="ECO:0000313" key="4">
    <source>
        <dbReference type="Proteomes" id="UP000061546"/>
    </source>
</evidence>
<evidence type="ECO:0000256" key="1">
    <source>
        <dbReference type="SAM" id="SignalP"/>
    </source>
</evidence>
<evidence type="ECO:0000259" key="2">
    <source>
        <dbReference type="Pfam" id="PF03217"/>
    </source>
</evidence>
<feature type="signal peptide" evidence="1">
    <location>
        <begin position="1"/>
        <end position="18"/>
    </location>
</feature>
<dbReference type="STRING" id="1074467.JP39_03360"/>
<dbReference type="InterPro" id="IPR024968">
    <property type="entry name" value="SlpA_C_lactobacillus"/>
</dbReference>
<proteinExistence type="predicted"/>
<reference evidence="3 4" key="1">
    <citation type="submission" date="2015-08" db="EMBL/GenBank/DDBJ databases">
        <title>Genomic sequence of Lactobacillus heilongjiangensis DSM 28069, isolated from Chinese traditional pickle.</title>
        <authorList>
            <person name="Jiang X."/>
            <person name="Zheng B."/>
            <person name="Cheng H."/>
        </authorList>
    </citation>
    <scope>NUCLEOTIDE SEQUENCE [LARGE SCALE GENOMIC DNA]</scope>
    <source>
        <strain evidence="3 4">DSM 28069</strain>
    </source>
</reference>
<gene>
    <name evidence="3" type="ORF">JP39_03360</name>
</gene>
<accession>A0A0K2LB31</accession>
<sequence length="245" mass="27149">MKKTSIFLISATALISGAFLFNNQTEVSASGIATTHDDITFLYTDTGDMVADRALAPRSPWAVGKIINLNDETYYQVATNEYVKSSDVDYTNKPVTSVKNQVKNDVTVSAQGQSAPVYSDETNNVQQMINYGDAYKVGRIVENEYGQYFYQVSGHGWVVGDMMNIKGNARNIEHINGFFPMANDTKHGINADEEVNILIGSGADADLVYQIPDEVLQYVGTVDNWLGGDTGTNYRRMSKLYQLQY</sequence>
<dbReference type="OrthoDB" id="2288009at2"/>
<name>A0A0K2LB31_9LACO</name>
<organism evidence="3 4">
    <name type="scientific">Companilactobacillus heilongjiangensis</name>
    <dbReference type="NCBI Taxonomy" id="1074467"/>
    <lineage>
        <taxon>Bacteria</taxon>
        <taxon>Bacillati</taxon>
        <taxon>Bacillota</taxon>
        <taxon>Bacilli</taxon>
        <taxon>Lactobacillales</taxon>
        <taxon>Lactobacillaceae</taxon>
        <taxon>Companilactobacillus</taxon>
    </lineage>
</organism>
<feature type="domain" description="S-layer protein C-terminal" evidence="2">
    <location>
        <begin position="40"/>
        <end position="85"/>
    </location>
</feature>
<protein>
    <recommendedName>
        <fullName evidence="2">S-layer protein C-terminal domain-containing protein</fullName>
    </recommendedName>
</protein>